<accession>A0A4P9WBL4</accession>
<evidence type="ECO:0000313" key="2">
    <source>
        <dbReference type="EMBL" id="RKO87686.1"/>
    </source>
</evidence>
<dbReference type="EMBL" id="KZ997235">
    <property type="protein sequence ID" value="RKO87686.1"/>
    <property type="molecule type" value="Genomic_DNA"/>
</dbReference>
<proteinExistence type="predicted"/>
<gene>
    <name evidence="2" type="ORF">BDK51DRAFT_48816</name>
</gene>
<name>A0A4P9WBL4_9FUNG</name>
<reference evidence="3" key="1">
    <citation type="journal article" date="2018" name="Nat. Microbiol.">
        <title>Leveraging single-cell genomics to expand the fungal tree of life.</title>
        <authorList>
            <person name="Ahrendt S.R."/>
            <person name="Quandt C.A."/>
            <person name="Ciobanu D."/>
            <person name="Clum A."/>
            <person name="Salamov A."/>
            <person name="Andreopoulos B."/>
            <person name="Cheng J.F."/>
            <person name="Woyke T."/>
            <person name="Pelin A."/>
            <person name="Henrissat B."/>
            <person name="Reynolds N.K."/>
            <person name="Benny G.L."/>
            <person name="Smith M.E."/>
            <person name="James T.Y."/>
            <person name="Grigoriev I.V."/>
        </authorList>
    </citation>
    <scope>NUCLEOTIDE SEQUENCE [LARGE SCALE GENOMIC DNA]</scope>
</reference>
<feature type="domain" description="Transcription activator GCR1-like" evidence="1">
    <location>
        <begin position="343"/>
        <end position="400"/>
    </location>
</feature>
<organism evidence="2 3">
    <name type="scientific">Blyttiomyces helicus</name>
    <dbReference type="NCBI Taxonomy" id="388810"/>
    <lineage>
        <taxon>Eukaryota</taxon>
        <taxon>Fungi</taxon>
        <taxon>Fungi incertae sedis</taxon>
        <taxon>Chytridiomycota</taxon>
        <taxon>Chytridiomycota incertae sedis</taxon>
        <taxon>Chytridiomycetes</taxon>
        <taxon>Chytridiomycetes incertae sedis</taxon>
        <taxon>Blyttiomyces</taxon>
    </lineage>
</organism>
<dbReference type="Pfam" id="PF12550">
    <property type="entry name" value="GCR1_C"/>
    <property type="match status" value="1"/>
</dbReference>
<keyword evidence="3" id="KW-1185">Reference proteome</keyword>
<sequence>MEAPEEICGKERNQAQKDVLVVHGGSVLHFAKLFYFPRLHDGDEGPTLGDALVGQENTMEIKELEGTHVLLAEQQFEAEGQSEAFQQGHGATVDLPLLAPLLLVAINILQQAHDHLHAAGARVQMRVCVLVHLLPPKGRLAKCSLWVASLASRITTFNAALMVAAFLAVGGALSVAGGEPLAVGEARAQGVAQVEVGASSAVGGVPSSVGDASAGGVAGADLLTRAMPKMVRNVFDGRSSLAADRLLRAYHRCDESHLHTILEVYQQYAGQTGDFVMCACSAPVQRIVADMSQLRQALLGGVEALRNGLRAPSSAAWPAPLPRMSVLEPAETPAPASSPSPGFMMCRSLSMVADLWPEWTEDLGVLRSVEAAEQQLWTAWRKADLDKMFYYNLKPTIRRIATAPRIPLVESVAILEGQLLSLGTPSLDQLMKAIKAIKKGHKEEA</sequence>
<evidence type="ECO:0000313" key="3">
    <source>
        <dbReference type="Proteomes" id="UP000269721"/>
    </source>
</evidence>
<dbReference type="AlphaFoldDB" id="A0A4P9WBL4"/>
<dbReference type="Proteomes" id="UP000269721">
    <property type="component" value="Unassembled WGS sequence"/>
</dbReference>
<protein>
    <recommendedName>
        <fullName evidence="1">Transcription activator GCR1-like domain-containing protein</fullName>
    </recommendedName>
</protein>
<dbReference type="InterPro" id="IPR022210">
    <property type="entry name" value="TF_GCR1-like"/>
</dbReference>
<evidence type="ECO:0000259" key="1">
    <source>
        <dbReference type="Pfam" id="PF12550"/>
    </source>
</evidence>